<evidence type="ECO:0000313" key="2">
    <source>
        <dbReference type="EMBL" id="ELR04082.1"/>
    </source>
</evidence>
<feature type="compositionally biased region" description="Basic and acidic residues" evidence="1">
    <location>
        <begin position="34"/>
        <end position="46"/>
    </location>
</feature>
<proteinExistence type="predicted"/>
<evidence type="ECO:0000256" key="1">
    <source>
        <dbReference type="SAM" id="MobiDB-lite"/>
    </source>
</evidence>
<dbReference type="Proteomes" id="UP000011064">
    <property type="component" value="Unassembled WGS sequence"/>
</dbReference>
<gene>
    <name evidence="2" type="ORF">GMDG_06584</name>
</gene>
<dbReference type="EMBL" id="GL573337">
    <property type="protein sequence ID" value="ELR04082.1"/>
    <property type="molecule type" value="Genomic_DNA"/>
</dbReference>
<feature type="compositionally biased region" description="Low complexity" evidence="1">
    <location>
        <begin position="65"/>
        <end position="76"/>
    </location>
</feature>
<feature type="compositionally biased region" description="Basic and acidic residues" evidence="1">
    <location>
        <begin position="96"/>
        <end position="119"/>
    </location>
</feature>
<reference evidence="3" key="1">
    <citation type="submission" date="2010-09" db="EMBL/GenBank/DDBJ databases">
        <title>The genome sequence of Geomyces destructans 20631-21.</title>
        <authorList>
            <consortium name="The Broad Institute Genome Sequencing Platform"/>
            <person name="Cuomo C.A."/>
            <person name="Blehert D.S."/>
            <person name="Lorch J.M."/>
            <person name="Young S.K."/>
            <person name="Zeng Q."/>
            <person name="Gargeya S."/>
            <person name="Fitzgerald M."/>
            <person name="Haas B."/>
            <person name="Abouelleil A."/>
            <person name="Alvarado L."/>
            <person name="Arachchi H.M."/>
            <person name="Berlin A."/>
            <person name="Brown A."/>
            <person name="Chapman S.B."/>
            <person name="Chen Z."/>
            <person name="Dunbar C."/>
            <person name="Freedman E."/>
            <person name="Gearin G."/>
            <person name="Gellesch M."/>
            <person name="Goldberg J."/>
            <person name="Griggs A."/>
            <person name="Gujja S."/>
            <person name="Heiman D."/>
            <person name="Howarth C."/>
            <person name="Larson L."/>
            <person name="Lui A."/>
            <person name="MacDonald P.J.P."/>
            <person name="Montmayeur A."/>
            <person name="Murphy C."/>
            <person name="Neiman D."/>
            <person name="Pearson M."/>
            <person name="Priest M."/>
            <person name="Roberts A."/>
            <person name="Saif S."/>
            <person name="Shea T."/>
            <person name="Shenoy N."/>
            <person name="Sisk P."/>
            <person name="Stolte C."/>
            <person name="Sykes S."/>
            <person name="Wortman J."/>
            <person name="Nusbaum C."/>
            <person name="Birren B."/>
        </authorList>
    </citation>
    <scope>NUCLEOTIDE SEQUENCE [LARGE SCALE GENOMIC DNA]</scope>
    <source>
        <strain evidence="3">ATCC MYA-4855 / 20631-21</strain>
    </source>
</reference>
<protein>
    <submittedName>
        <fullName evidence="2">Uncharacterized protein</fullName>
    </submittedName>
</protein>
<dbReference type="HOGENOM" id="CLU_1886639_0_0_1"/>
<dbReference type="AlphaFoldDB" id="L8FTA0"/>
<keyword evidence="3" id="KW-1185">Reference proteome</keyword>
<accession>L8FTA0</accession>
<feature type="region of interest" description="Disordered" evidence="1">
    <location>
        <begin position="1"/>
        <end position="135"/>
    </location>
</feature>
<evidence type="ECO:0000313" key="3">
    <source>
        <dbReference type="Proteomes" id="UP000011064"/>
    </source>
</evidence>
<dbReference type="InParanoid" id="L8FTA0"/>
<name>L8FTA0_PSED2</name>
<dbReference type="VEuPathDB" id="FungiDB:GMDG_06584"/>
<sequence>MLGQGAIILPTILRKPIHSRPAPPSPIHSVPKKANPERAHSIEHQQGKKPIQAQPRTEPERRYRSGTGSTGSTGSTFLPPDATPARPARHRISCARVEDQQRNSEDQRGPARTSEDQQRTSRGLARAALQDGRRS</sequence>
<organism evidence="2 3">
    <name type="scientific">Pseudogymnoascus destructans (strain ATCC MYA-4855 / 20631-21)</name>
    <name type="common">Bat white-nose syndrome fungus</name>
    <name type="synonym">Geomyces destructans</name>
    <dbReference type="NCBI Taxonomy" id="658429"/>
    <lineage>
        <taxon>Eukaryota</taxon>
        <taxon>Fungi</taxon>
        <taxon>Dikarya</taxon>
        <taxon>Ascomycota</taxon>
        <taxon>Pezizomycotina</taxon>
        <taxon>Leotiomycetes</taxon>
        <taxon>Thelebolales</taxon>
        <taxon>Thelebolaceae</taxon>
        <taxon>Pseudogymnoascus</taxon>
    </lineage>
</organism>